<dbReference type="Gene3D" id="2.60.120.780">
    <property type="entry name" value="PINIT domain"/>
    <property type="match status" value="1"/>
</dbReference>
<dbReference type="AlphaFoldDB" id="A0A6G0ZFC1"/>
<organism evidence="1 2">
    <name type="scientific">Aphis craccivora</name>
    <name type="common">Cowpea aphid</name>
    <dbReference type="NCBI Taxonomy" id="307492"/>
    <lineage>
        <taxon>Eukaryota</taxon>
        <taxon>Metazoa</taxon>
        <taxon>Ecdysozoa</taxon>
        <taxon>Arthropoda</taxon>
        <taxon>Hexapoda</taxon>
        <taxon>Insecta</taxon>
        <taxon>Pterygota</taxon>
        <taxon>Neoptera</taxon>
        <taxon>Paraneoptera</taxon>
        <taxon>Hemiptera</taxon>
        <taxon>Sternorrhyncha</taxon>
        <taxon>Aphidomorpha</taxon>
        <taxon>Aphidoidea</taxon>
        <taxon>Aphididae</taxon>
        <taxon>Aphidini</taxon>
        <taxon>Aphis</taxon>
        <taxon>Aphis</taxon>
    </lineage>
</organism>
<keyword evidence="2" id="KW-1185">Reference proteome</keyword>
<gene>
    <name evidence="1" type="ORF">FWK35_00011907</name>
</gene>
<protein>
    <submittedName>
        <fullName evidence="1">General transcription factor II-I repeat domain-containing protein 2A-like</fullName>
    </submittedName>
</protein>
<dbReference type="InterPro" id="IPR038654">
    <property type="entry name" value="PINIT_sf"/>
</dbReference>
<dbReference type="PANTHER" id="PTHR45913">
    <property type="entry name" value="EPM2A-INTERACTING PROTEIN 1"/>
    <property type="match status" value="1"/>
</dbReference>
<dbReference type="EMBL" id="VUJU01000542">
    <property type="protein sequence ID" value="KAF0769741.1"/>
    <property type="molecule type" value="Genomic_DNA"/>
</dbReference>
<accession>A0A6G0ZFC1</accession>
<reference evidence="1 2" key="1">
    <citation type="submission" date="2019-08" db="EMBL/GenBank/DDBJ databases">
        <title>Whole genome of Aphis craccivora.</title>
        <authorList>
            <person name="Voronova N.V."/>
            <person name="Shulinski R.S."/>
            <person name="Bandarenka Y.V."/>
            <person name="Zhorov D.G."/>
            <person name="Warner D."/>
        </authorList>
    </citation>
    <scope>NUCLEOTIDE SEQUENCE [LARGE SCALE GENOMIC DNA]</scope>
    <source>
        <strain evidence="1">180601</strain>
        <tissue evidence="1">Whole Body</tissue>
    </source>
</reference>
<dbReference type="PANTHER" id="PTHR45913:SF5">
    <property type="entry name" value="GENERAL TRANSCRIPTION FACTOR II-I REPEAT DOMAIN-CONTAINING PROTEIN 2A-LIKE PROTEIN"/>
    <property type="match status" value="1"/>
</dbReference>
<evidence type="ECO:0000313" key="2">
    <source>
        <dbReference type="Proteomes" id="UP000478052"/>
    </source>
</evidence>
<name>A0A6G0ZFC1_APHCR</name>
<sequence length="540" mass="63254">MVGKHIGFIMLLRKANVNVPAIHCIIHQEALCEKIMKLDNVMNTELNCEYGDLQLHTDVRWLSHGKCLERFFVLRKEIHEFLKINIKTDTTYLENQMVDKQFLCSLAFLTDISQHLNKLNLQLQGKKRTISQIIDGLGKKQVVFKNLVVEKKLIHFPCCEIIKTELDDEFNFEHCITHLDELTVEFERRFEEVELLRSQINLFNNPMAVKIEEQEAELQLELCELQTYPLLLFTKDFDISFWKKLPVIKYLLLRKFVLKMMSMFGTTYILTMDDSNLTEKDCIEMMNTFRWCDFKTLLKGFATITNKKKYKNKKELKSCALKCLTKIGFKSRILKKYQDIKTKKPPPTDLLRVTDRIVFIDASSDKTYKKHFTEFINPIKFKRLPFYEDISEIIKPSLLFKNKEEAEFALSSEQVNLVAANRSSENNKNNYEFHLRICKFENASLNEHIFLSYAAFILKLPSSNHEYSDISRHLSIPSLSSRCNYIDYQFIHALLNNSIGVPDLLSQVLFKVSSYYVPYLRPGGYGQMRPKDKVLSAVDL</sequence>
<dbReference type="OrthoDB" id="6580819at2759"/>
<dbReference type="Proteomes" id="UP000478052">
    <property type="component" value="Unassembled WGS sequence"/>
</dbReference>
<comment type="caution">
    <text evidence="1">The sequence shown here is derived from an EMBL/GenBank/DDBJ whole genome shotgun (WGS) entry which is preliminary data.</text>
</comment>
<proteinExistence type="predicted"/>
<evidence type="ECO:0000313" key="1">
    <source>
        <dbReference type="EMBL" id="KAF0769741.1"/>
    </source>
</evidence>